<evidence type="ECO:0000259" key="2">
    <source>
        <dbReference type="Pfam" id="PF09413"/>
    </source>
</evidence>
<dbReference type="SUPFAM" id="SSF54913">
    <property type="entry name" value="GlnB-like"/>
    <property type="match status" value="1"/>
</dbReference>
<gene>
    <name evidence="3" type="ORF">RM539_14335</name>
</gene>
<sequence>MNNTFAKIAVFQYSSEAQILRGRLEAEGIKTFLNDQYTIDTDPLVSHAIGGVKLLVYSDDKEKALRLLKSIDEFSIDDEGNKIHCPNCNSSNINYFTHVGDLKSFFALVLGFFTTVLPFYANSSYRCENCKQRFNKVNKE</sequence>
<keyword evidence="1" id="KW-0812">Transmembrane</keyword>
<dbReference type="Proteomes" id="UP001262582">
    <property type="component" value="Unassembled WGS sequence"/>
</dbReference>
<proteinExistence type="predicted"/>
<evidence type="ECO:0000313" key="4">
    <source>
        <dbReference type="Proteomes" id="UP001262582"/>
    </source>
</evidence>
<evidence type="ECO:0000313" key="3">
    <source>
        <dbReference type="EMBL" id="MDT0677762.1"/>
    </source>
</evidence>
<protein>
    <submittedName>
        <fullName evidence="3">DUF2007 domain-containing protein</fullName>
    </submittedName>
</protein>
<dbReference type="InterPro" id="IPR018551">
    <property type="entry name" value="DUF2007"/>
</dbReference>
<accession>A0ABU3D8B1</accession>
<organism evidence="3 4">
    <name type="scientific">Autumnicola musiva</name>
    <dbReference type="NCBI Taxonomy" id="3075589"/>
    <lineage>
        <taxon>Bacteria</taxon>
        <taxon>Pseudomonadati</taxon>
        <taxon>Bacteroidota</taxon>
        <taxon>Flavobacteriia</taxon>
        <taxon>Flavobacteriales</taxon>
        <taxon>Flavobacteriaceae</taxon>
        <taxon>Autumnicola</taxon>
    </lineage>
</organism>
<feature type="transmembrane region" description="Helical" evidence="1">
    <location>
        <begin position="104"/>
        <end position="121"/>
    </location>
</feature>
<dbReference type="RefSeq" id="WP_311504103.1">
    <property type="nucleotide sequence ID" value="NZ_JAVRHK010000011.1"/>
</dbReference>
<keyword evidence="1" id="KW-1133">Transmembrane helix</keyword>
<evidence type="ECO:0000256" key="1">
    <source>
        <dbReference type="SAM" id="Phobius"/>
    </source>
</evidence>
<keyword evidence="4" id="KW-1185">Reference proteome</keyword>
<keyword evidence="1" id="KW-0472">Membrane</keyword>
<dbReference type="Pfam" id="PF09413">
    <property type="entry name" value="DUF2007"/>
    <property type="match status" value="1"/>
</dbReference>
<dbReference type="EMBL" id="JAVRHK010000011">
    <property type="protein sequence ID" value="MDT0677762.1"/>
    <property type="molecule type" value="Genomic_DNA"/>
</dbReference>
<comment type="caution">
    <text evidence="3">The sequence shown here is derived from an EMBL/GenBank/DDBJ whole genome shotgun (WGS) entry which is preliminary data.</text>
</comment>
<name>A0ABU3D8B1_9FLAO</name>
<dbReference type="InterPro" id="IPR011322">
    <property type="entry name" value="N-reg_PII-like_a/b"/>
</dbReference>
<reference evidence="3 4" key="1">
    <citation type="submission" date="2023-09" db="EMBL/GenBank/DDBJ databases">
        <authorList>
            <person name="Rey-Velasco X."/>
        </authorList>
    </citation>
    <scope>NUCLEOTIDE SEQUENCE [LARGE SCALE GENOMIC DNA]</scope>
    <source>
        <strain evidence="3 4">F117</strain>
    </source>
</reference>
<feature type="domain" description="DUF2007" evidence="2">
    <location>
        <begin position="11"/>
        <end position="71"/>
    </location>
</feature>